<dbReference type="InterPro" id="IPR004095">
    <property type="entry name" value="TGS"/>
</dbReference>
<dbReference type="NCBIfam" id="TIGR00691">
    <property type="entry name" value="spoT_relA"/>
    <property type="match status" value="1"/>
</dbReference>
<dbReference type="Pfam" id="PF13328">
    <property type="entry name" value="HD_4"/>
    <property type="match status" value="1"/>
</dbReference>
<comment type="similarity">
    <text evidence="1">Belongs to the relA/spoT family.</text>
</comment>
<accession>A0A1G2DQD7</accession>
<dbReference type="FunFam" id="3.30.460.10:FF:000001">
    <property type="entry name" value="GTP pyrophosphokinase RelA"/>
    <property type="match status" value="1"/>
</dbReference>
<dbReference type="Pfam" id="PF04607">
    <property type="entry name" value="RelA_SpoT"/>
    <property type="match status" value="1"/>
</dbReference>
<dbReference type="GO" id="GO:0005886">
    <property type="term" value="C:plasma membrane"/>
    <property type="evidence" value="ECO:0007669"/>
    <property type="project" value="TreeGrafter"/>
</dbReference>
<dbReference type="InterPro" id="IPR043519">
    <property type="entry name" value="NT_sf"/>
</dbReference>
<evidence type="ECO:0000256" key="1">
    <source>
        <dbReference type="RuleBase" id="RU003847"/>
    </source>
</evidence>
<dbReference type="Gene3D" id="3.10.20.30">
    <property type="match status" value="1"/>
</dbReference>
<evidence type="ECO:0000313" key="4">
    <source>
        <dbReference type="Proteomes" id="UP000178472"/>
    </source>
</evidence>
<dbReference type="FunFam" id="1.10.3210.10:FF:000001">
    <property type="entry name" value="GTP pyrophosphokinase RelA"/>
    <property type="match status" value="1"/>
</dbReference>
<evidence type="ECO:0000313" key="3">
    <source>
        <dbReference type="EMBL" id="OGZ15733.1"/>
    </source>
</evidence>
<dbReference type="InterPro" id="IPR003607">
    <property type="entry name" value="HD/PDEase_dom"/>
</dbReference>
<comment type="caution">
    <text evidence="3">The sequence shown here is derived from an EMBL/GenBank/DDBJ whole genome shotgun (WGS) entry which is preliminary data.</text>
</comment>
<dbReference type="SMART" id="SM00471">
    <property type="entry name" value="HDc"/>
    <property type="match status" value="1"/>
</dbReference>
<comment type="function">
    <text evidence="1">In eubacteria ppGpp (guanosine 3'-diphosphate 5'-diphosphate) is a mediator of the stringent response that coordinates a variety of cellular activities in response to changes in nutritional abundance.</text>
</comment>
<dbReference type="SMART" id="SM00954">
    <property type="entry name" value="RelA_SpoT"/>
    <property type="match status" value="1"/>
</dbReference>
<dbReference type="PANTHER" id="PTHR21262">
    <property type="entry name" value="GUANOSINE-3',5'-BIS DIPHOSPHATE 3'-PYROPHOSPHOHYDROLASE"/>
    <property type="match status" value="1"/>
</dbReference>
<dbReference type="SUPFAM" id="SSF81271">
    <property type="entry name" value="TGS-like"/>
    <property type="match status" value="1"/>
</dbReference>
<name>A0A1G2DQD7_9BACT</name>
<dbReference type="Proteomes" id="UP000178472">
    <property type="component" value="Unassembled WGS sequence"/>
</dbReference>
<gene>
    <name evidence="3" type="ORF">A3G11_01535</name>
</gene>
<reference evidence="3 4" key="1">
    <citation type="journal article" date="2016" name="Nat. Commun.">
        <title>Thousands of microbial genomes shed light on interconnected biogeochemical processes in an aquifer system.</title>
        <authorList>
            <person name="Anantharaman K."/>
            <person name="Brown C.T."/>
            <person name="Hug L.A."/>
            <person name="Sharon I."/>
            <person name="Castelle C.J."/>
            <person name="Probst A.J."/>
            <person name="Thomas B.C."/>
            <person name="Singh A."/>
            <person name="Wilkins M.J."/>
            <person name="Karaoz U."/>
            <person name="Brodie E.L."/>
            <person name="Williams K.H."/>
            <person name="Hubbard S.S."/>
            <person name="Banfield J.F."/>
        </authorList>
    </citation>
    <scope>NUCLEOTIDE SEQUENCE [LARGE SCALE GENOMIC DNA]</scope>
</reference>
<proteinExistence type="inferred from homology"/>
<dbReference type="InterPro" id="IPR012675">
    <property type="entry name" value="Beta-grasp_dom_sf"/>
</dbReference>
<dbReference type="Gene3D" id="3.30.460.10">
    <property type="entry name" value="Beta Polymerase, domain 2"/>
    <property type="match status" value="1"/>
</dbReference>
<dbReference type="InterPro" id="IPR007685">
    <property type="entry name" value="RelA_SpoT"/>
</dbReference>
<evidence type="ECO:0000259" key="2">
    <source>
        <dbReference type="PROSITE" id="PS51880"/>
    </source>
</evidence>
<dbReference type="Pfam" id="PF02824">
    <property type="entry name" value="TGS"/>
    <property type="match status" value="1"/>
</dbReference>
<dbReference type="CDD" id="cd05399">
    <property type="entry name" value="NT_Rel-Spo_like"/>
    <property type="match status" value="1"/>
</dbReference>
<dbReference type="EMBL" id="MHLT01000051">
    <property type="protein sequence ID" value="OGZ15733.1"/>
    <property type="molecule type" value="Genomic_DNA"/>
</dbReference>
<dbReference type="PANTHER" id="PTHR21262:SF31">
    <property type="entry name" value="GTP PYROPHOSPHOKINASE"/>
    <property type="match status" value="1"/>
</dbReference>
<dbReference type="SUPFAM" id="SSF109604">
    <property type="entry name" value="HD-domain/PDEase-like"/>
    <property type="match status" value="1"/>
</dbReference>
<protein>
    <recommendedName>
        <fullName evidence="2">TGS domain-containing protein</fullName>
    </recommendedName>
</protein>
<dbReference type="Gene3D" id="1.10.3210.10">
    <property type="entry name" value="Hypothetical protein af1432"/>
    <property type="match status" value="1"/>
</dbReference>
<dbReference type="CDD" id="cd00077">
    <property type="entry name" value="HDc"/>
    <property type="match status" value="1"/>
</dbReference>
<dbReference type="AlphaFoldDB" id="A0A1G2DQD7"/>
<dbReference type="PROSITE" id="PS51880">
    <property type="entry name" value="TGS"/>
    <property type="match status" value="1"/>
</dbReference>
<dbReference type="SUPFAM" id="SSF81301">
    <property type="entry name" value="Nucleotidyltransferase"/>
    <property type="match status" value="1"/>
</dbReference>
<dbReference type="InterPro" id="IPR012676">
    <property type="entry name" value="TGS-like"/>
</dbReference>
<dbReference type="InterPro" id="IPR033655">
    <property type="entry name" value="TGS_RelA/SpoT"/>
</dbReference>
<dbReference type="GO" id="GO:0015969">
    <property type="term" value="P:guanosine tetraphosphate metabolic process"/>
    <property type="evidence" value="ECO:0007669"/>
    <property type="project" value="InterPro"/>
</dbReference>
<dbReference type="InterPro" id="IPR004811">
    <property type="entry name" value="RelA/Spo_fam"/>
</dbReference>
<dbReference type="FunFam" id="3.10.20.30:FF:000002">
    <property type="entry name" value="GTP pyrophosphokinase (RelA/SpoT)"/>
    <property type="match status" value="1"/>
</dbReference>
<dbReference type="CDD" id="cd01668">
    <property type="entry name" value="TGS_RSH"/>
    <property type="match status" value="1"/>
</dbReference>
<sequence>MDYQTVYKHLAAHYDINQLKTFERAYKFAESAHSGQVRKSGDPYTTHALAVADYLGNHLHMDMNTVVAGLLHDIPEDTAKTLADIRKNFGGQVEFLVSGITKLGKIKLRDQHDEMYIETLMKMFLAMAADIRVVLIKLADRRHNLMTLEYLPKEKQERIARESLEVYAPIADRLGMGELKGQLEDLAFPFVYPQDYGRLMQLIKDKYEEMKSYVERVRDIILKDLKTAGIKIDDISGRTKHLYSLYHKLLRPKYDWDISKIYDLVALRIIVKNLEDCYASLGVLHSKYLPLPGRIKDYIAFSKPNGYRSIHTTVFGPEKRVLEIQIKTREMHREAEYGIAAHWAYAEKGKPKEGFRVSPKQLEWVNQLRDWHKETGTSSQEFFESLKIDFFKNRIFIFTPKGDVKDLPERATPLDFAFFVHSDLGLRATGAKINGKMAKLSDELDNGDVVEIIIGKETRVSRDWLRFVKTSNARGKIKSYLNKHQKGWLSGILPEFRFIKK</sequence>
<feature type="domain" description="TGS" evidence="2">
    <location>
        <begin position="393"/>
        <end position="454"/>
    </location>
</feature>
<organism evidence="3 4">
    <name type="scientific">Candidatus Lloydbacteria bacterium RIFCSPLOWO2_12_FULL_51_9</name>
    <dbReference type="NCBI Taxonomy" id="1798669"/>
    <lineage>
        <taxon>Bacteria</taxon>
        <taxon>Candidatus Lloydiibacteriota</taxon>
    </lineage>
</organism>